<accession>A0A7Y9C7L7</accession>
<proteinExistence type="predicted"/>
<evidence type="ECO:0000313" key="3">
    <source>
        <dbReference type="Proteomes" id="UP000535020"/>
    </source>
</evidence>
<keyword evidence="1" id="KW-1133">Transmembrane helix</keyword>
<feature type="transmembrane region" description="Helical" evidence="1">
    <location>
        <begin position="7"/>
        <end position="27"/>
    </location>
</feature>
<dbReference type="Pfam" id="PF12725">
    <property type="entry name" value="DUF3810"/>
    <property type="match status" value="1"/>
</dbReference>
<dbReference type="Proteomes" id="UP000535020">
    <property type="component" value="Unassembled WGS sequence"/>
</dbReference>
<comment type="caution">
    <text evidence="2">The sequence shown here is derived from an EMBL/GenBank/DDBJ whole genome shotgun (WGS) entry which is preliminary data.</text>
</comment>
<keyword evidence="1" id="KW-0472">Membrane</keyword>
<keyword evidence="1" id="KW-0812">Transmembrane</keyword>
<feature type="transmembrane region" description="Helical" evidence="1">
    <location>
        <begin position="47"/>
        <end position="68"/>
    </location>
</feature>
<protein>
    <submittedName>
        <fullName evidence="2">DUF3810 domain-containing protein</fullName>
    </submittedName>
</protein>
<keyword evidence="3" id="KW-1185">Reference proteome</keyword>
<evidence type="ECO:0000256" key="1">
    <source>
        <dbReference type="SAM" id="Phobius"/>
    </source>
</evidence>
<reference evidence="2 3" key="1">
    <citation type="submission" date="2020-07" db="EMBL/GenBank/DDBJ databases">
        <authorList>
            <person name="Sun Q."/>
        </authorList>
    </citation>
    <scope>NUCLEOTIDE SEQUENCE [LARGE SCALE GENOMIC DNA]</scope>
    <source>
        <strain evidence="2 3">MAH-1</strain>
    </source>
</reference>
<dbReference type="AlphaFoldDB" id="A0A7Y9C7L7"/>
<evidence type="ECO:0000313" key="2">
    <source>
        <dbReference type="EMBL" id="NYA72514.1"/>
    </source>
</evidence>
<sequence length="353" mass="41213">MHKKYRLPVFLLAQIIVIQILSIFPEFVEKYYSNGLYVWISSAERWLFGWIPFSFGDILYGVVILFLIRWLWKRRKTWKIQWKDNLLKLVGFVSVFYFLFNLLWAMNYHRVKLPEKMGFGTEYSDTDLLAFTQKLISKTNALHLEITRDANAKVVNPHNQEEIFVLNHSAYEKLAHSYAFFSPGKPGVKKSLISLPLSYMGFSGYLNPFTNEAQVNDLVPMYSFPATSSHEMAHQIGYASESEANFVGFLAAIGSDDAYLRYSGYTLALKYCLRSIEARNEKTALDLLKSINPGIRKNFRESKVFWESYESFVESGFKFFYDNFLKANKQEEGLESYSRFVDLMVNFYRSRPL</sequence>
<dbReference type="InterPro" id="IPR024294">
    <property type="entry name" value="DUF3810"/>
</dbReference>
<name>A0A7Y9C7L7_9FLAO</name>
<gene>
    <name evidence="2" type="ORF">HZF10_16405</name>
</gene>
<feature type="transmembrane region" description="Helical" evidence="1">
    <location>
        <begin position="89"/>
        <end position="106"/>
    </location>
</feature>
<organism evidence="2 3">
    <name type="scientific">Flavobacterium agri</name>
    <dbReference type="NCBI Taxonomy" id="2743471"/>
    <lineage>
        <taxon>Bacteria</taxon>
        <taxon>Pseudomonadati</taxon>
        <taxon>Bacteroidota</taxon>
        <taxon>Flavobacteriia</taxon>
        <taxon>Flavobacteriales</taxon>
        <taxon>Flavobacteriaceae</taxon>
        <taxon>Flavobacterium</taxon>
    </lineage>
</organism>
<dbReference type="EMBL" id="JACBJI010000008">
    <property type="protein sequence ID" value="NYA72514.1"/>
    <property type="molecule type" value="Genomic_DNA"/>
</dbReference>